<feature type="chain" id="PRO_5021494033" description="Secreted protein" evidence="1">
    <location>
        <begin position="26"/>
        <end position="126"/>
    </location>
</feature>
<evidence type="ECO:0000256" key="1">
    <source>
        <dbReference type="SAM" id="SignalP"/>
    </source>
</evidence>
<proteinExistence type="predicted"/>
<dbReference type="AlphaFoldDB" id="A0A4Y2C1H4"/>
<dbReference type="PROSITE" id="PS51257">
    <property type="entry name" value="PROKAR_LIPOPROTEIN"/>
    <property type="match status" value="1"/>
</dbReference>
<organism evidence="2 3">
    <name type="scientific">Araneus ventricosus</name>
    <name type="common">Orbweaver spider</name>
    <name type="synonym">Epeira ventricosa</name>
    <dbReference type="NCBI Taxonomy" id="182803"/>
    <lineage>
        <taxon>Eukaryota</taxon>
        <taxon>Metazoa</taxon>
        <taxon>Ecdysozoa</taxon>
        <taxon>Arthropoda</taxon>
        <taxon>Chelicerata</taxon>
        <taxon>Arachnida</taxon>
        <taxon>Araneae</taxon>
        <taxon>Araneomorphae</taxon>
        <taxon>Entelegynae</taxon>
        <taxon>Araneoidea</taxon>
        <taxon>Araneidae</taxon>
        <taxon>Araneus</taxon>
    </lineage>
</organism>
<gene>
    <name evidence="2" type="ORF">AVEN_126857_1</name>
</gene>
<protein>
    <recommendedName>
        <fullName evidence="4">Secreted protein</fullName>
    </recommendedName>
</protein>
<name>A0A4Y2C1H4_ARAVE</name>
<feature type="signal peptide" evidence="1">
    <location>
        <begin position="1"/>
        <end position="25"/>
    </location>
</feature>
<comment type="caution">
    <text evidence="2">The sequence shown here is derived from an EMBL/GenBank/DDBJ whole genome shotgun (WGS) entry which is preliminary data.</text>
</comment>
<dbReference type="EMBL" id="BGPR01000135">
    <property type="protein sequence ID" value="GBL97949.1"/>
    <property type="molecule type" value="Genomic_DNA"/>
</dbReference>
<accession>A0A4Y2C1H4</accession>
<evidence type="ECO:0000313" key="2">
    <source>
        <dbReference type="EMBL" id="GBL97949.1"/>
    </source>
</evidence>
<reference evidence="2 3" key="1">
    <citation type="journal article" date="2019" name="Sci. Rep.">
        <title>Orb-weaving spider Araneus ventricosus genome elucidates the spidroin gene catalogue.</title>
        <authorList>
            <person name="Kono N."/>
            <person name="Nakamura H."/>
            <person name="Ohtoshi R."/>
            <person name="Moran D.A.P."/>
            <person name="Shinohara A."/>
            <person name="Yoshida Y."/>
            <person name="Fujiwara M."/>
            <person name="Mori M."/>
            <person name="Tomita M."/>
            <person name="Arakawa K."/>
        </authorList>
    </citation>
    <scope>NUCLEOTIDE SEQUENCE [LARGE SCALE GENOMIC DNA]</scope>
</reference>
<keyword evidence="3" id="KW-1185">Reference proteome</keyword>
<sequence length="126" mass="13822">MHAWPRRGMLTIVSLTACCSSNVHSCSKACWSSWRVPGGTLRPANRLLNMSHTFSMVFRYGYLAGHAICGMVSLSRQLHTNRALCGRTLSSINIAPVPIAAIKGRTRGYRISSRYQTAVTEPPANT</sequence>
<evidence type="ECO:0008006" key="4">
    <source>
        <dbReference type="Google" id="ProtNLM"/>
    </source>
</evidence>
<evidence type="ECO:0000313" key="3">
    <source>
        <dbReference type="Proteomes" id="UP000499080"/>
    </source>
</evidence>
<keyword evidence="1" id="KW-0732">Signal</keyword>
<dbReference type="Proteomes" id="UP000499080">
    <property type="component" value="Unassembled WGS sequence"/>
</dbReference>